<evidence type="ECO:0000256" key="11">
    <source>
        <dbReference type="ARBA" id="ARBA00023180"/>
    </source>
</evidence>
<evidence type="ECO:0000256" key="13">
    <source>
        <dbReference type="SAM" id="Phobius"/>
    </source>
</evidence>
<dbReference type="PRINTS" id="PR00237">
    <property type="entry name" value="GPCRRHODOPSN"/>
</dbReference>
<gene>
    <name evidence="16" type="primary">LOC105901385</name>
</gene>
<dbReference type="RefSeq" id="XP_012684273.2">
    <property type="nucleotide sequence ID" value="XM_012828819.2"/>
</dbReference>
<dbReference type="FunFam" id="1.20.1070.10:FF:000024">
    <property type="entry name" value="Olfactory receptor"/>
    <property type="match status" value="1"/>
</dbReference>
<keyword evidence="15" id="KW-1185">Reference proteome</keyword>
<evidence type="ECO:0000256" key="10">
    <source>
        <dbReference type="ARBA" id="ARBA00023170"/>
    </source>
</evidence>
<evidence type="ECO:0000313" key="15">
    <source>
        <dbReference type="Proteomes" id="UP000515152"/>
    </source>
</evidence>
<dbReference type="PRINTS" id="PR00245">
    <property type="entry name" value="OLFACTORYR"/>
</dbReference>
<dbReference type="GO" id="GO:0004984">
    <property type="term" value="F:olfactory receptor activity"/>
    <property type="evidence" value="ECO:0007669"/>
    <property type="project" value="InterPro"/>
</dbReference>
<sequence>MENISSVSDILVLEELDLSESSTYPVFFTLLFVYIALIITNVGVVVIIIAERSLHEPMYLLFCNLSVNDINTILLPHLLFDMLFKNRLISYSACVTQIFGAHTFGSASHTILMIMAIDRYVAICNPLRYSAIMTKKAVVTLSVSAWAVSVVLVGVLVSLSVRLSRCTSVIPNFYCDNASLLKLSCEDVSINNIYGLFYTVIFLSSSMGTVAVTYIRIAITCWTKKNAELNSKAIQTCASHLVLYLIMLLTGFIIVIMHRFPEYPFLRRLVAILFNVVPANLNPIIYGIQTKQLRLKILQIFGRKITPS</sequence>
<dbReference type="Proteomes" id="UP000515152">
    <property type="component" value="Chromosome 9"/>
</dbReference>
<keyword evidence="5" id="KW-0552">Olfaction</keyword>
<evidence type="ECO:0000256" key="7">
    <source>
        <dbReference type="ARBA" id="ARBA00023040"/>
    </source>
</evidence>
<evidence type="ECO:0000256" key="8">
    <source>
        <dbReference type="ARBA" id="ARBA00023136"/>
    </source>
</evidence>
<organism evidence="15 16">
    <name type="scientific">Clupea harengus</name>
    <name type="common">Atlantic herring</name>
    <dbReference type="NCBI Taxonomy" id="7950"/>
    <lineage>
        <taxon>Eukaryota</taxon>
        <taxon>Metazoa</taxon>
        <taxon>Chordata</taxon>
        <taxon>Craniata</taxon>
        <taxon>Vertebrata</taxon>
        <taxon>Euteleostomi</taxon>
        <taxon>Actinopterygii</taxon>
        <taxon>Neopterygii</taxon>
        <taxon>Teleostei</taxon>
        <taxon>Clupei</taxon>
        <taxon>Clupeiformes</taxon>
        <taxon>Clupeoidei</taxon>
        <taxon>Clupeidae</taxon>
        <taxon>Clupea</taxon>
    </lineage>
</organism>
<feature type="transmembrane region" description="Helical" evidence="13">
    <location>
        <begin position="99"/>
        <end position="117"/>
    </location>
</feature>
<feature type="transmembrane region" description="Helical" evidence="13">
    <location>
        <begin position="26"/>
        <end position="50"/>
    </location>
</feature>
<evidence type="ECO:0000313" key="16">
    <source>
        <dbReference type="RefSeq" id="XP_012684273.2"/>
    </source>
</evidence>
<evidence type="ECO:0000256" key="2">
    <source>
        <dbReference type="ARBA" id="ARBA00022475"/>
    </source>
</evidence>
<dbReference type="Pfam" id="PF13853">
    <property type="entry name" value="7tm_4"/>
    <property type="match status" value="1"/>
</dbReference>
<feature type="transmembrane region" description="Helical" evidence="13">
    <location>
        <begin position="238"/>
        <end position="257"/>
    </location>
</feature>
<dbReference type="PROSITE" id="PS50262">
    <property type="entry name" value="G_PROTEIN_RECEP_F1_2"/>
    <property type="match status" value="1"/>
</dbReference>
<feature type="transmembrane region" description="Helical" evidence="13">
    <location>
        <begin position="196"/>
        <end position="217"/>
    </location>
</feature>
<dbReference type="PANTHER" id="PTHR26451:SF989">
    <property type="entry name" value="G-PROTEIN COUPLED RECEPTORS FAMILY 1 PROFILE DOMAIN-CONTAINING PROTEIN"/>
    <property type="match status" value="1"/>
</dbReference>
<feature type="transmembrane region" description="Helical" evidence="13">
    <location>
        <begin position="138"/>
        <end position="161"/>
    </location>
</feature>
<keyword evidence="9" id="KW-1015">Disulfide bond</keyword>
<dbReference type="InterPro" id="IPR000725">
    <property type="entry name" value="Olfact_rcpt"/>
</dbReference>
<feature type="transmembrane region" description="Helical" evidence="13">
    <location>
        <begin position="269"/>
        <end position="288"/>
    </location>
</feature>
<dbReference type="InterPro" id="IPR052921">
    <property type="entry name" value="GPCR1_Superfamily_Member"/>
</dbReference>
<proteinExistence type="predicted"/>
<evidence type="ECO:0000256" key="12">
    <source>
        <dbReference type="ARBA" id="ARBA00023224"/>
    </source>
</evidence>
<dbReference type="AlphaFoldDB" id="A0A6P3VXX8"/>
<accession>A0A6P3VXX8</accession>
<keyword evidence="2" id="KW-1003">Cell membrane</keyword>
<feature type="domain" description="G-protein coupled receptors family 1 profile" evidence="14">
    <location>
        <begin position="40"/>
        <end position="286"/>
    </location>
</feature>
<evidence type="ECO:0000256" key="4">
    <source>
        <dbReference type="ARBA" id="ARBA00022692"/>
    </source>
</evidence>
<evidence type="ECO:0000256" key="6">
    <source>
        <dbReference type="ARBA" id="ARBA00022989"/>
    </source>
</evidence>
<comment type="subcellular location">
    <subcellularLocation>
        <location evidence="1">Cell membrane</location>
        <topology evidence="1">Multi-pass membrane protein</topology>
    </subcellularLocation>
</comment>
<keyword evidence="8 13" id="KW-0472">Membrane</keyword>
<keyword evidence="3" id="KW-0716">Sensory transduction</keyword>
<evidence type="ECO:0000256" key="1">
    <source>
        <dbReference type="ARBA" id="ARBA00004651"/>
    </source>
</evidence>
<dbReference type="Gene3D" id="1.20.1070.10">
    <property type="entry name" value="Rhodopsin 7-helix transmembrane proteins"/>
    <property type="match status" value="1"/>
</dbReference>
<keyword evidence="12" id="KW-0807">Transducer</keyword>
<dbReference type="PANTHER" id="PTHR26451">
    <property type="entry name" value="G_PROTEIN_RECEP_F1_2 DOMAIN-CONTAINING PROTEIN"/>
    <property type="match status" value="1"/>
</dbReference>
<dbReference type="OrthoDB" id="6151005at2759"/>
<dbReference type="KEGG" id="char:105901385"/>
<keyword evidence="4 13" id="KW-0812">Transmembrane</keyword>
<dbReference type="SUPFAM" id="SSF81321">
    <property type="entry name" value="Family A G protein-coupled receptor-like"/>
    <property type="match status" value="1"/>
</dbReference>
<evidence type="ECO:0000256" key="3">
    <source>
        <dbReference type="ARBA" id="ARBA00022606"/>
    </source>
</evidence>
<evidence type="ECO:0000256" key="5">
    <source>
        <dbReference type="ARBA" id="ARBA00022725"/>
    </source>
</evidence>
<dbReference type="GO" id="GO:0004930">
    <property type="term" value="F:G protein-coupled receptor activity"/>
    <property type="evidence" value="ECO:0007669"/>
    <property type="project" value="UniProtKB-KW"/>
</dbReference>
<evidence type="ECO:0000259" key="14">
    <source>
        <dbReference type="PROSITE" id="PS50262"/>
    </source>
</evidence>
<feature type="transmembrane region" description="Helical" evidence="13">
    <location>
        <begin position="59"/>
        <end position="79"/>
    </location>
</feature>
<keyword evidence="11" id="KW-0325">Glycoprotein</keyword>
<dbReference type="GeneID" id="105901385"/>
<evidence type="ECO:0000256" key="9">
    <source>
        <dbReference type="ARBA" id="ARBA00023157"/>
    </source>
</evidence>
<keyword evidence="6 13" id="KW-1133">Transmembrane helix</keyword>
<dbReference type="GO" id="GO:0005549">
    <property type="term" value="F:odorant binding"/>
    <property type="evidence" value="ECO:0007669"/>
    <property type="project" value="TreeGrafter"/>
</dbReference>
<keyword evidence="7" id="KW-0297">G-protein coupled receptor</keyword>
<reference evidence="16" key="1">
    <citation type="submission" date="2025-08" db="UniProtKB">
        <authorList>
            <consortium name="RefSeq"/>
        </authorList>
    </citation>
    <scope>IDENTIFICATION</scope>
</reference>
<dbReference type="GO" id="GO:0005886">
    <property type="term" value="C:plasma membrane"/>
    <property type="evidence" value="ECO:0007669"/>
    <property type="project" value="UniProtKB-SubCell"/>
</dbReference>
<protein>
    <submittedName>
        <fullName evidence="16">Olfactory receptor 52E4-like</fullName>
    </submittedName>
</protein>
<dbReference type="InterPro" id="IPR000276">
    <property type="entry name" value="GPCR_Rhodpsn"/>
</dbReference>
<keyword evidence="10" id="KW-0675">Receptor</keyword>
<dbReference type="InterPro" id="IPR017452">
    <property type="entry name" value="GPCR_Rhodpsn_7TM"/>
</dbReference>
<name>A0A6P3VXX8_CLUHA</name>